<evidence type="ECO:0000313" key="2">
    <source>
        <dbReference type="EMBL" id="GJS89755.1"/>
    </source>
</evidence>
<evidence type="ECO:0000259" key="1">
    <source>
        <dbReference type="PROSITE" id="PS50053"/>
    </source>
</evidence>
<accession>A0ABQ4ZL67</accession>
<evidence type="ECO:0000313" key="3">
    <source>
        <dbReference type="Proteomes" id="UP001151760"/>
    </source>
</evidence>
<feature type="domain" description="Ubiquitin-like" evidence="1">
    <location>
        <begin position="108"/>
        <end position="163"/>
    </location>
</feature>
<organism evidence="2 3">
    <name type="scientific">Tanacetum coccineum</name>
    <dbReference type="NCBI Taxonomy" id="301880"/>
    <lineage>
        <taxon>Eukaryota</taxon>
        <taxon>Viridiplantae</taxon>
        <taxon>Streptophyta</taxon>
        <taxon>Embryophyta</taxon>
        <taxon>Tracheophyta</taxon>
        <taxon>Spermatophyta</taxon>
        <taxon>Magnoliopsida</taxon>
        <taxon>eudicotyledons</taxon>
        <taxon>Gunneridae</taxon>
        <taxon>Pentapetalae</taxon>
        <taxon>asterids</taxon>
        <taxon>campanulids</taxon>
        <taxon>Asterales</taxon>
        <taxon>Asteraceae</taxon>
        <taxon>Asteroideae</taxon>
        <taxon>Anthemideae</taxon>
        <taxon>Anthemidinae</taxon>
        <taxon>Tanacetum</taxon>
    </lineage>
</organism>
<dbReference type="PROSITE" id="PS50053">
    <property type="entry name" value="UBIQUITIN_2"/>
    <property type="match status" value="1"/>
</dbReference>
<dbReference type="SUPFAM" id="SSF54236">
    <property type="entry name" value="Ubiquitin-like"/>
    <property type="match status" value="1"/>
</dbReference>
<dbReference type="Pfam" id="PF00240">
    <property type="entry name" value="ubiquitin"/>
    <property type="match status" value="1"/>
</dbReference>
<dbReference type="CDD" id="cd01805">
    <property type="entry name" value="Ubl_Rad23"/>
    <property type="match status" value="1"/>
</dbReference>
<reference evidence="2" key="1">
    <citation type="journal article" date="2022" name="Int. J. Mol. Sci.">
        <title>Draft Genome of Tanacetum Coccineum: Genomic Comparison of Closely Related Tanacetum-Family Plants.</title>
        <authorList>
            <person name="Yamashiro T."/>
            <person name="Shiraishi A."/>
            <person name="Nakayama K."/>
            <person name="Satake H."/>
        </authorList>
    </citation>
    <scope>NUCLEOTIDE SEQUENCE</scope>
</reference>
<gene>
    <name evidence="2" type="ORF">Tco_0772391</name>
</gene>
<keyword evidence="3" id="KW-1185">Reference proteome</keyword>
<dbReference type="Proteomes" id="UP001151760">
    <property type="component" value="Unassembled WGS sequence"/>
</dbReference>
<dbReference type="InterPro" id="IPR029071">
    <property type="entry name" value="Ubiquitin-like_domsf"/>
</dbReference>
<dbReference type="PANTHER" id="PTHR10621:SF35">
    <property type="entry name" value="UBIQUITIN RECEPTOR RAD23C"/>
    <property type="match status" value="1"/>
</dbReference>
<dbReference type="Gene3D" id="3.10.20.90">
    <property type="entry name" value="Phosphatidylinositol 3-kinase Catalytic Subunit, Chain A, domain 1"/>
    <property type="match status" value="1"/>
</dbReference>
<reference evidence="2" key="2">
    <citation type="submission" date="2022-01" db="EMBL/GenBank/DDBJ databases">
        <authorList>
            <person name="Yamashiro T."/>
            <person name="Shiraishi A."/>
            <person name="Satake H."/>
            <person name="Nakayama K."/>
        </authorList>
    </citation>
    <scope>NUCLEOTIDE SEQUENCE</scope>
</reference>
<dbReference type="EMBL" id="BQNB010011375">
    <property type="protein sequence ID" value="GJS89755.1"/>
    <property type="molecule type" value="Genomic_DNA"/>
</dbReference>
<sequence>MKLLTQGLRSDLRITIFRAIITAHDRRWHRIIVPRVARHHHRALAPYHHRPGTVIIPGGTVTFILSVMLQPSRGRCVEEIAYCCNAYWLYSAHFVDRLMRHFGSVWMVADVKKNIETAQGNVYPASQQMLILQGKVLKDTTTLEGNKVAESSFIVIMLSKPGEMYKMITAYGQFLKGSCEEPLTSKLSIMNGCGHELVFRVIGLSHCRISTSDIVSLMLEVNNGWFEVVEEGSV</sequence>
<dbReference type="InterPro" id="IPR000626">
    <property type="entry name" value="Ubiquitin-like_dom"/>
</dbReference>
<name>A0ABQ4ZL67_9ASTR</name>
<dbReference type="PANTHER" id="PTHR10621">
    <property type="entry name" value="UV EXCISION REPAIR PROTEIN RAD23"/>
    <property type="match status" value="1"/>
</dbReference>
<dbReference type="SMART" id="SM00213">
    <property type="entry name" value="UBQ"/>
    <property type="match status" value="1"/>
</dbReference>
<proteinExistence type="predicted"/>
<protein>
    <submittedName>
        <fullName evidence="2">Ubiquitin receptor RAD23d-like protein</fullName>
    </submittedName>
</protein>
<comment type="caution">
    <text evidence="2">The sequence shown here is derived from an EMBL/GenBank/DDBJ whole genome shotgun (WGS) entry which is preliminary data.</text>
</comment>